<dbReference type="PANTHER" id="PTHR45527:SF1">
    <property type="entry name" value="FATTY ACID SYNTHASE"/>
    <property type="match status" value="1"/>
</dbReference>
<keyword evidence="3" id="KW-1185">Reference proteome</keyword>
<evidence type="ECO:0000313" key="3">
    <source>
        <dbReference type="Proteomes" id="UP001500443"/>
    </source>
</evidence>
<dbReference type="EMBL" id="BAAAPF010000003">
    <property type="protein sequence ID" value="GAA2107485.1"/>
    <property type="molecule type" value="Genomic_DNA"/>
</dbReference>
<dbReference type="InterPro" id="IPR001242">
    <property type="entry name" value="Condensation_dom"/>
</dbReference>
<dbReference type="SUPFAM" id="SSF52777">
    <property type="entry name" value="CoA-dependent acyltransferases"/>
    <property type="match status" value="2"/>
</dbReference>
<dbReference type="Gene3D" id="3.30.559.10">
    <property type="entry name" value="Chloramphenicol acetyltransferase-like domain"/>
    <property type="match status" value="1"/>
</dbReference>
<sequence length="391" mass="42740">MSWSSGQSHREIPMPAFRHHPLEFRTGRSATGPLTWGQLAIWDVIRWLPGNGSSLNSAVRRDVPPGTSLDRLLGALRTLVERHDSLHTRYHETPDGPRQEVVGEGEVDVRIREIGAEPVDRAAGRVAESVRALPFDTGVDLPLRPVVLTRSSAPVAVLLVVSHLAVDGWSLAVVGADLAALLRAEPLPPPSEQPLARARYETTDLARSRERKALAYWREEIEALPARMLGPAGPTDGPETELLWSRMESAALACAVRSLSLRTGAEAGTVVLAATAALLAVRTGEREAGLRTLVSTRFRPEDRRLVGAFNQSAIFRIGPREETLAEFVRRARNITLRAFRHTEYDPRKLEPMIAGIAGRRGVAAGRYCFFNDIRFAVSRRIGPPDPAAAAG</sequence>
<name>A0ABN2X9R2_9ACTN</name>
<protein>
    <recommendedName>
        <fullName evidence="1">Condensation domain-containing protein</fullName>
    </recommendedName>
</protein>
<dbReference type="Proteomes" id="UP001500443">
    <property type="component" value="Unassembled WGS sequence"/>
</dbReference>
<comment type="caution">
    <text evidence="2">The sequence shown here is derived from an EMBL/GenBank/DDBJ whole genome shotgun (WGS) entry which is preliminary data.</text>
</comment>
<dbReference type="Gene3D" id="3.30.559.30">
    <property type="entry name" value="Nonribosomal peptide synthetase, condensation domain"/>
    <property type="match status" value="1"/>
</dbReference>
<proteinExistence type="predicted"/>
<gene>
    <name evidence="2" type="ORF">GCM10009802_02590</name>
</gene>
<organism evidence="2 3">
    <name type="scientific">Streptomyces synnematoformans</name>
    <dbReference type="NCBI Taxonomy" id="415721"/>
    <lineage>
        <taxon>Bacteria</taxon>
        <taxon>Bacillati</taxon>
        <taxon>Actinomycetota</taxon>
        <taxon>Actinomycetes</taxon>
        <taxon>Kitasatosporales</taxon>
        <taxon>Streptomycetaceae</taxon>
        <taxon>Streptomyces</taxon>
    </lineage>
</organism>
<evidence type="ECO:0000259" key="1">
    <source>
        <dbReference type="Pfam" id="PF00668"/>
    </source>
</evidence>
<feature type="domain" description="Condensation" evidence="1">
    <location>
        <begin position="51"/>
        <end position="348"/>
    </location>
</feature>
<accession>A0ABN2X9R2</accession>
<dbReference type="PANTHER" id="PTHR45527">
    <property type="entry name" value="NONRIBOSOMAL PEPTIDE SYNTHETASE"/>
    <property type="match status" value="1"/>
</dbReference>
<evidence type="ECO:0000313" key="2">
    <source>
        <dbReference type="EMBL" id="GAA2107485.1"/>
    </source>
</evidence>
<dbReference type="Pfam" id="PF00668">
    <property type="entry name" value="Condensation"/>
    <property type="match status" value="1"/>
</dbReference>
<reference evidence="2 3" key="1">
    <citation type="journal article" date="2019" name="Int. J. Syst. Evol. Microbiol.">
        <title>The Global Catalogue of Microorganisms (GCM) 10K type strain sequencing project: providing services to taxonomists for standard genome sequencing and annotation.</title>
        <authorList>
            <consortium name="The Broad Institute Genomics Platform"/>
            <consortium name="The Broad Institute Genome Sequencing Center for Infectious Disease"/>
            <person name="Wu L."/>
            <person name="Ma J."/>
        </authorList>
    </citation>
    <scope>NUCLEOTIDE SEQUENCE [LARGE SCALE GENOMIC DNA]</scope>
    <source>
        <strain evidence="2 3">JCM 15481</strain>
    </source>
</reference>
<dbReference type="InterPro" id="IPR023213">
    <property type="entry name" value="CAT-like_dom_sf"/>
</dbReference>